<accession>A0AAV8X4I0</accession>
<sequence>MEIYVGKQPEGPYEQNISSPALVKRLIQSIAKTWRNVTGDNFFVSVPLAEDLLTQEYQTTLVGTLRKNKREIPPLFVQTKDRAIPSSIFRFGMKCLLVSYVPKKNKNVLLLSTMHEEDIIDENTDDMYKPEVITFYNKTKSDVDVVDKLKSLYSVSRISCRWPLRIFFSLMDIADINSNIIYFENTKIKIPRRKYFRNLRLELVRPHEVKRAQIPTLPVALRIQIRTQLGILEKHVASQGANGPEKCAFCSRSKNRKMKTTCCKPNCSLPICREHSKTICTSCWNQEEDCKLQINILNFNLSFTYLGLMRDFVYFQNILIYFFFHSNYAFLLQVSLQNY</sequence>
<evidence type="ECO:0000313" key="2">
    <source>
        <dbReference type="EMBL" id="KAJ8933680.1"/>
    </source>
</evidence>
<feature type="domain" description="PiggyBac transposable element-derived protein" evidence="1">
    <location>
        <begin position="1"/>
        <end position="178"/>
    </location>
</feature>
<dbReference type="PANTHER" id="PTHR46599:SF6">
    <property type="entry name" value="DUAL SPECIFICITY PHOSPHATASE 26"/>
    <property type="match status" value="1"/>
</dbReference>
<dbReference type="Proteomes" id="UP001162156">
    <property type="component" value="Unassembled WGS sequence"/>
</dbReference>
<dbReference type="EMBL" id="JANEYF010003825">
    <property type="protein sequence ID" value="KAJ8933680.1"/>
    <property type="molecule type" value="Genomic_DNA"/>
</dbReference>
<proteinExistence type="predicted"/>
<reference evidence="2" key="1">
    <citation type="journal article" date="2023" name="Insect Mol. Biol.">
        <title>Genome sequencing provides insights into the evolution of gene families encoding plant cell wall-degrading enzymes in longhorned beetles.</title>
        <authorList>
            <person name="Shin N.R."/>
            <person name="Okamura Y."/>
            <person name="Kirsch R."/>
            <person name="Pauchet Y."/>
        </authorList>
    </citation>
    <scope>NUCLEOTIDE SEQUENCE</scope>
    <source>
        <strain evidence="2">RBIC_L_NR</strain>
    </source>
</reference>
<gene>
    <name evidence="2" type="ORF">NQ314_013868</name>
</gene>
<dbReference type="InterPro" id="IPR029526">
    <property type="entry name" value="PGBD"/>
</dbReference>
<evidence type="ECO:0000313" key="3">
    <source>
        <dbReference type="Proteomes" id="UP001162156"/>
    </source>
</evidence>
<protein>
    <recommendedName>
        <fullName evidence="1">PiggyBac transposable element-derived protein domain-containing protein</fullName>
    </recommendedName>
</protein>
<comment type="caution">
    <text evidence="2">The sequence shown here is derived from an EMBL/GenBank/DDBJ whole genome shotgun (WGS) entry which is preliminary data.</text>
</comment>
<dbReference type="Pfam" id="PF13843">
    <property type="entry name" value="DDE_Tnp_1_7"/>
    <property type="match status" value="1"/>
</dbReference>
<dbReference type="AlphaFoldDB" id="A0AAV8X4I0"/>
<organism evidence="2 3">
    <name type="scientific">Rhamnusium bicolor</name>
    <dbReference type="NCBI Taxonomy" id="1586634"/>
    <lineage>
        <taxon>Eukaryota</taxon>
        <taxon>Metazoa</taxon>
        <taxon>Ecdysozoa</taxon>
        <taxon>Arthropoda</taxon>
        <taxon>Hexapoda</taxon>
        <taxon>Insecta</taxon>
        <taxon>Pterygota</taxon>
        <taxon>Neoptera</taxon>
        <taxon>Endopterygota</taxon>
        <taxon>Coleoptera</taxon>
        <taxon>Polyphaga</taxon>
        <taxon>Cucujiformia</taxon>
        <taxon>Chrysomeloidea</taxon>
        <taxon>Cerambycidae</taxon>
        <taxon>Lepturinae</taxon>
        <taxon>Rhagiini</taxon>
        <taxon>Rhamnusium</taxon>
    </lineage>
</organism>
<keyword evidence="3" id="KW-1185">Reference proteome</keyword>
<evidence type="ECO:0000259" key="1">
    <source>
        <dbReference type="Pfam" id="PF13843"/>
    </source>
</evidence>
<name>A0AAV8X4I0_9CUCU</name>
<dbReference type="PANTHER" id="PTHR46599">
    <property type="entry name" value="PIGGYBAC TRANSPOSABLE ELEMENT-DERIVED PROTEIN 4"/>
    <property type="match status" value="1"/>
</dbReference>